<keyword evidence="3 9" id="KW-0812">Transmembrane</keyword>
<keyword evidence="5 9" id="KW-1133">Transmembrane helix</keyword>
<dbReference type="InterPro" id="IPR046342">
    <property type="entry name" value="CBS_dom_sf"/>
</dbReference>
<keyword evidence="6 8" id="KW-0129">CBS domain</keyword>
<dbReference type="GO" id="GO:0005886">
    <property type="term" value="C:plasma membrane"/>
    <property type="evidence" value="ECO:0007669"/>
    <property type="project" value="TreeGrafter"/>
</dbReference>
<sequence>MDEVPLALILFLIVLIFLSAFFSSAETAFSSVNKIRLRNYVNEGRRGSKKALYITDRFDSALSTILIGNNLVNVAASSISTALVTSIFGASYGLVISTFGMTVIILIFGEILPKSIAKEYAEPYSLKISGILFVLIKLLKPFNFLFEKLKKLVTNTFAKDKQHVPSVTEEEIKVLVDISEEEGVIDKEEKELIHRSLDFNDIRAGEILTHRLDMVAVEVNQPVEEIKNLLLEERFSRIPVYEENIDNIIGFLSEREFFAELIKNEQVDIRKLLRKPLFVVKSMKIATLLPELQRTKSHMAIVLDEFGGTAGLITMEDILEELVGEIWDEHDEKTSDMVKISDRVYEFDAQFHLDDFAKIMGVNIPKSNYYNIGGWVFEQMEHMPKQGEIFHYDNLKVTLLEVDKHRVLKVKVEKVD</sequence>
<evidence type="ECO:0000259" key="12">
    <source>
        <dbReference type="PROSITE" id="PS51846"/>
    </source>
</evidence>
<dbReference type="AlphaFoldDB" id="A0A9E8LZY7"/>
<dbReference type="Gene3D" id="3.30.465.10">
    <property type="match status" value="1"/>
</dbReference>
<dbReference type="EMBL" id="CP106877">
    <property type="protein sequence ID" value="WAA12928.1"/>
    <property type="molecule type" value="Genomic_DNA"/>
</dbReference>
<evidence type="ECO:0000259" key="11">
    <source>
        <dbReference type="PROSITE" id="PS51371"/>
    </source>
</evidence>
<reference evidence="13" key="1">
    <citation type="submission" date="2022-09" db="EMBL/GenBank/DDBJ databases">
        <title>Complete Genomes of Fervidibacillus albus and Fervidibacillus halotolerans isolated from tidal flat sediments.</title>
        <authorList>
            <person name="Kwon K.K."/>
            <person name="Yang S.-H."/>
            <person name="Park M.J."/>
            <person name="Oh H.-M."/>
        </authorList>
    </citation>
    <scope>NUCLEOTIDE SEQUENCE</scope>
    <source>
        <strain evidence="13">MEBiC13594</strain>
    </source>
</reference>
<evidence type="ECO:0000313" key="13">
    <source>
        <dbReference type="EMBL" id="WAA12928.1"/>
    </source>
</evidence>
<name>A0A9E8LZY7_9BACI</name>
<dbReference type="Gene3D" id="3.10.580.10">
    <property type="entry name" value="CBS-domain"/>
    <property type="match status" value="1"/>
</dbReference>
<evidence type="ECO:0000256" key="5">
    <source>
        <dbReference type="ARBA" id="ARBA00022989"/>
    </source>
</evidence>
<dbReference type="InterPro" id="IPR036318">
    <property type="entry name" value="FAD-bd_PCMH-like_sf"/>
</dbReference>
<dbReference type="RefSeq" id="WP_275421060.1">
    <property type="nucleotide sequence ID" value="NZ_CP106877.1"/>
</dbReference>
<keyword evidence="14" id="KW-1185">Reference proteome</keyword>
<feature type="domain" description="CBS" evidence="11">
    <location>
        <begin position="272"/>
        <end position="332"/>
    </location>
</feature>
<dbReference type="Pfam" id="PF03471">
    <property type="entry name" value="CorC_HlyC"/>
    <property type="match status" value="1"/>
</dbReference>
<dbReference type="Proteomes" id="UP001164726">
    <property type="component" value="Chromosome"/>
</dbReference>
<dbReference type="PANTHER" id="PTHR22777">
    <property type="entry name" value="HEMOLYSIN-RELATED"/>
    <property type="match status" value="1"/>
</dbReference>
<evidence type="ECO:0000256" key="4">
    <source>
        <dbReference type="ARBA" id="ARBA00022737"/>
    </source>
</evidence>
<feature type="domain" description="CNNM transmembrane" evidence="12">
    <location>
        <begin position="1"/>
        <end position="189"/>
    </location>
</feature>
<protein>
    <submittedName>
        <fullName evidence="13">Hemolysin family protein</fullName>
    </submittedName>
</protein>
<dbReference type="GO" id="GO:0050660">
    <property type="term" value="F:flavin adenine dinucleotide binding"/>
    <property type="evidence" value="ECO:0007669"/>
    <property type="project" value="InterPro"/>
</dbReference>
<proteinExistence type="inferred from homology"/>
<evidence type="ECO:0000256" key="8">
    <source>
        <dbReference type="PROSITE-ProRule" id="PRU00703"/>
    </source>
</evidence>
<dbReference type="InterPro" id="IPR044751">
    <property type="entry name" value="Ion_transp-like_CBS"/>
</dbReference>
<dbReference type="Pfam" id="PF01595">
    <property type="entry name" value="CNNM"/>
    <property type="match status" value="1"/>
</dbReference>
<dbReference type="SUPFAM" id="SSF56176">
    <property type="entry name" value="FAD-binding/transporter-associated domain-like"/>
    <property type="match status" value="1"/>
</dbReference>
<dbReference type="InterPro" id="IPR005170">
    <property type="entry name" value="Transptr-assoc_dom"/>
</dbReference>
<feature type="domain" description="CBS" evidence="11">
    <location>
        <begin position="208"/>
        <end position="267"/>
    </location>
</feature>
<gene>
    <name evidence="13" type="ORF">OE105_01930</name>
</gene>
<dbReference type="PANTHER" id="PTHR22777:SF17">
    <property type="entry name" value="UPF0053 PROTEIN SLL0260"/>
    <property type="match status" value="1"/>
</dbReference>
<keyword evidence="7 9" id="KW-0472">Membrane</keyword>
<organism evidence="13 14">
    <name type="scientific">Fervidibacillus halotolerans</name>
    <dbReference type="NCBI Taxonomy" id="2980027"/>
    <lineage>
        <taxon>Bacteria</taxon>
        <taxon>Bacillati</taxon>
        <taxon>Bacillota</taxon>
        <taxon>Bacilli</taxon>
        <taxon>Bacillales</taxon>
        <taxon>Bacillaceae</taxon>
        <taxon>Fervidibacillus</taxon>
    </lineage>
</organism>
<dbReference type="KEGG" id="fhl:OE105_01930"/>
<evidence type="ECO:0000256" key="9">
    <source>
        <dbReference type="PROSITE-ProRule" id="PRU01193"/>
    </source>
</evidence>
<evidence type="ECO:0000256" key="3">
    <source>
        <dbReference type="ARBA" id="ARBA00022692"/>
    </source>
</evidence>
<dbReference type="PROSITE" id="PS51846">
    <property type="entry name" value="CNNM"/>
    <property type="match status" value="1"/>
</dbReference>
<evidence type="ECO:0000313" key="14">
    <source>
        <dbReference type="Proteomes" id="UP001164726"/>
    </source>
</evidence>
<evidence type="ECO:0000256" key="6">
    <source>
        <dbReference type="ARBA" id="ARBA00023122"/>
    </source>
</evidence>
<evidence type="ECO:0000256" key="10">
    <source>
        <dbReference type="SAM" id="Phobius"/>
    </source>
</evidence>
<evidence type="ECO:0000256" key="2">
    <source>
        <dbReference type="ARBA" id="ARBA00006337"/>
    </source>
</evidence>
<evidence type="ECO:0000256" key="1">
    <source>
        <dbReference type="ARBA" id="ARBA00004141"/>
    </source>
</evidence>
<comment type="similarity">
    <text evidence="2">Belongs to the UPF0053 family.</text>
</comment>
<dbReference type="FunFam" id="3.10.580.10:FF:000002">
    <property type="entry name" value="Magnesium/cobalt efflux protein CorC"/>
    <property type="match status" value="1"/>
</dbReference>
<dbReference type="Pfam" id="PF00571">
    <property type="entry name" value="CBS"/>
    <property type="match status" value="2"/>
</dbReference>
<dbReference type="PROSITE" id="PS51371">
    <property type="entry name" value="CBS"/>
    <property type="match status" value="2"/>
</dbReference>
<dbReference type="InterPro" id="IPR016169">
    <property type="entry name" value="FAD-bd_PCMH_sub2"/>
</dbReference>
<feature type="transmembrane region" description="Helical" evidence="10">
    <location>
        <begin position="90"/>
        <end position="112"/>
    </location>
</feature>
<keyword evidence="4" id="KW-0677">Repeat</keyword>
<dbReference type="InterPro" id="IPR002550">
    <property type="entry name" value="CNNM"/>
</dbReference>
<dbReference type="CDD" id="cd04590">
    <property type="entry name" value="CBS_pair_CorC_HlyC_assoc"/>
    <property type="match status" value="1"/>
</dbReference>
<dbReference type="SUPFAM" id="SSF54631">
    <property type="entry name" value="CBS-domain pair"/>
    <property type="match status" value="1"/>
</dbReference>
<dbReference type="InterPro" id="IPR000644">
    <property type="entry name" value="CBS_dom"/>
</dbReference>
<evidence type="ECO:0000256" key="7">
    <source>
        <dbReference type="ARBA" id="ARBA00023136"/>
    </source>
</evidence>
<dbReference type="SMART" id="SM01091">
    <property type="entry name" value="CorC_HlyC"/>
    <property type="match status" value="1"/>
</dbReference>
<comment type="subcellular location">
    <subcellularLocation>
        <location evidence="1">Membrane</location>
        <topology evidence="1">Multi-pass membrane protein</topology>
    </subcellularLocation>
</comment>
<feature type="transmembrane region" description="Helical" evidence="10">
    <location>
        <begin position="124"/>
        <end position="146"/>
    </location>
</feature>
<accession>A0A9E8LZY7</accession>